<dbReference type="EMBL" id="JAHLJV010000169">
    <property type="protein sequence ID" value="KAK1566035.1"/>
    <property type="molecule type" value="Genomic_DNA"/>
</dbReference>
<evidence type="ECO:0000313" key="2">
    <source>
        <dbReference type="EMBL" id="KAK1566035.1"/>
    </source>
</evidence>
<proteinExistence type="predicted"/>
<sequence length="149" mass="16660">MLCRPLRRRGKAHLSPCFFFTPYSLHRGAAHRSLYEPARSRPIFRPSVPEQANFLSLLHVLPSSGPNTISIALPGHDLNHWVWVFYQSGTRGVLNTRTPGMDTCRREGVISLIGAVTNATSSRLANLQPTQPAHRQPSNTKHLSGCRQR</sequence>
<name>A0AAD8PKU4_9PEZI</name>
<gene>
    <name evidence="2" type="ORF">LY79DRAFT_113689</name>
</gene>
<protein>
    <submittedName>
        <fullName evidence="2">Uncharacterized protein</fullName>
    </submittedName>
</protein>
<evidence type="ECO:0000313" key="3">
    <source>
        <dbReference type="Proteomes" id="UP001230504"/>
    </source>
</evidence>
<reference evidence="2" key="1">
    <citation type="submission" date="2021-06" db="EMBL/GenBank/DDBJ databases">
        <title>Comparative genomics, transcriptomics and evolutionary studies reveal genomic signatures of adaptation to plant cell wall in hemibiotrophic fungi.</title>
        <authorList>
            <consortium name="DOE Joint Genome Institute"/>
            <person name="Baroncelli R."/>
            <person name="Diaz J.F."/>
            <person name="Benocci T."/>
            <person name="Peng M."/>
            <person name="Battaglia E."/>
            <person name="Haridas S."/>
            <person name="Andreopoulos W."/>
            <person name="Labutti K."/>
            <person name="Pangilinan J."/>
            <person name="Floch G.L."/>
            <person name="Makela M.R."/>
            <person name="Henrissat B."/>
            <person name="Grigoriev I.V."/>
            <person name="Crouch J.A."/>
            <person name="De Vries R.P."/>
            <person name="Sukno S.A."/>
            <person name="Thon M.R."/>
        </authorList>
    </citation>
    <scope>NUCLEOTIDE SEQUENCE</scope>
    <source>
        <strain evidence="2">CBS 125086</strain>
    </source>
</reference>
<organism evidence="2 3">
    <name type="scientific">Colletotrichum navitas</name>
    <dbReference type="NCBI Taxonomy" id="681940"/>
    <lineage>
        <taxon>Eukaryota</taxon>
        <taxon>Fungi</taxon>
        <taxon>Dikarya</taxon>
        <taxon>Ascomycota</taxon>
        <taxon>Pezizomycotina</taxon>
        <taxon>Sordariomycetes</taxon>
        <taxon>Hypocreomycetidae</taxon>
        <taxon>Glomerellales</taxon>
        <taxon>Glomerellaceae</taxon>
        <taxon>Colletotrichum</taxon>
        <taxon>Colletotrichum graminicola species complex</taxon>
    </lineage>
</organism>
<evidence type="ECO:0000256" key="1">
    <source>
        <dbReference type="SAM" id="MobiDB-lite"/>
    </source>
</evidence>
<dbReference type="GeneID" id="85434960"/>
<dbReference type="AlphaFoldDB" id="A0AAD8PKU4"/>
<dbReference type="RefSeq" id="XP_060407269.1">
    <property type="nucleotide sequence ID" value="XM_060550720.1"/>
</dbReference>
<dbReference type="Proteomes" id="UP001230504">
    <property type="component" value="Unassembled WGS sequence"/>
</dbReference>
<keyword evidence="3" id="KW-1185">Reference proteome</keyword>
<accession>A0AAD8PKU4</accession>
<feature type="compositionally biased region" description="Polar residues" evidence="1">
    <location>
        <begin position="126"/>
        <end position="142"/>
    </location>
</feature>
<comment type="caution">
    <text evidence="2">The sequence shown here is derived from an EMBL/GenBank/DDBJ whole genome shotgun (WGS) entry which is preliminary data.</text>
</comment>
<feature type="region of interest" description="Disordered" evidence="1">
    <location>
        <begin position="126"/>
        <end position="149"/>
    </location>
</feature>